<dbReference type="RefSeq" id="WP_097799425.1">
    <property type="nucleotide sequence ID" value="NZ_CP025570.1"/>
</dbReference>
<dbReference type="Proteomes" id="UP000285875">
    <property type="component" value="Chromosome"/>
</dbReference>
<evidence type="ECO:0000256" key="1">
    <source>
        <dbReference type="ARBA" id="ARBA00022723"/>
    </source>
</evidence>
<dbReference type="InterPro" id="IPR006311">
    <property type="entry name" value="TAT_signal"/>
</dbReference>
<evidence type="ECO:0000256" key="4">
    <source>
        <dbReference type="SAM" id="SignalP"/>
    </source>
</evidence>
<feature type="signal peptide" evidence="4">
    <location>
        <begin position="1"/>
        <end position="21"/>
    </location>
</feature>
<dbReference type="PANTHER" id="PTHR10587:SF133">
    <property type="entry name" value="CHITIN DEACETYLASE 1-RELATED"/>
    <property type="match status" value="1"/>
</dbReference>
<dbReference type="SUPFAM" id="SSF88713">
    <property type="entry name" value="Glycoside hydrolase/deacetylase"/>
    <property type="match status" value="1"/>
</dbReference>
<keyword evidence="1" id="KW-0479">Metal-binding</keyword>
<dbReference type="PROSITE" id="PS51318">
    <property type="entry name" value="TAT"/>
    <property type="match status" value="1"/>
</dbReference>
<evidence type="ECO:0000256" key="3">
    <source>
        <dbReference type="SAM" id="MobiDB-lite"/>
    </source>
</evidence>
<feature type="chain" id="PRO_5039662264" evidence="4">
    <location>
        <begin position="22"/>
        <end position="540"/>
    </location>
</feature>
<dbReference type="InterPro" id="IPR002509">
    <property type="entry name" value="NODB_dom"/>
</dbReference>
<gene>
    <name evidence="6" type="ORF">C0Z10_11095</name>
</gene>
<dbReference type="GO" id="GO:0005975">
    <property type="term" value="P:carbohydrate metabolic process"/>
    <property type="evidence" value="ECO:0007669"/>
    <property type="project" value="InterPro"/>
</dbReference>
<dbReference type="KEGG" id="aji:C0Z10_11095"/>
<protein>
    <submittedName>
        <fullName evidence="6">Polysaccharide deacetylase family protein</fullName>
    </submittedName>
</protein>
<dbReference type="InterPro" id="IPR050248">
    <property type="entry name" value="Polysacc_deacetylase_ArnD"/>
</dbReference>
<evidence type="ECO:0000259" key="5">
    <source>
        <dbReference type="PROSITE" id="PS51677"/>
    </source>
</evidence>
<name>A0A3Q9ULI9_9ACTN</name>
<dbReference type="GO" id="GO:0016020">
    <property type="term" value="C:membrane"/>
    <property type="evidence" value="ECO:0007669"/>
    <property type="project" value="TreeGrafter"/>
</dbReference>
<dbReference type="GO" id="GO:0046872">
    <property type="term" value="F:metal ion binding"/>
    <property type="evidence" value="ECO:0007669"/>
    <property type="project" value="UniProtKB-KW"/>
</dbReference>
<keyword evidence="2" id="KW-0378">Hydrolase</keyword>
<dbReference type="AlphaFoldDB" id="A0A3Q9ULI9"/>
<dbReference type="PROSITE" id="PS51257">
    <property type="entry name" value="PROKAR_LIPOPROTEIN"/>
    <property type="match status" value="1"/>
</dbReference>
<dbReference type="GO" id="GO:0016810">
    <property type="term" value="F:hydrolase activity, acting on carbon-nitrogen (but not peptide) bonds"/>
    <property type="evidence" value="ECO:0007669"/>
    <property type="project" value="InterPro"/>
</dbReference>
<dbReference type="InterPro" id="IPR011330">
    <property type="entry name" value="Glyco_hydro/deAcase_b/a-brl"/>
</dbReference>
<organism evidence="6 7">
    <name type="scientific">Acidipropionibacterium jensenii</name>
    <dbReference type="NCBI Taxonomy" id="1749"/>
    <lineage>
        <taxon>Bacteria</taxon>
        <taxon>Bacillati</taxon>
        <taxon>Actinomycetota</taxon>
        <taxon>Actinomycetes</taxon>
        <taxon>Propionibacteriales</taxon>
        <taxon>Propionibacteriaceae</taxon>
        <taxon>Acidipropionibacterium</taxon>
    </lineage>
</organism>
<sequence>MVSRRNFCGTAAGAIATLSVAACSGADSDGLSAANSSASKAAAAAKLTSASESLVKGSTPTVLTVSEPRTVSASVPQIPLARNLSQAIEVVRERTLRQAGWNNASAVTITSSYMGSSTDVIGIELRAAVTVNGKTTTTPTALWYDATMSQTFSPSVLISWPGWDAFAKAVGDRAAAQGLDRAKALKSLQDTAAPYGTGPAMGFADNGGFVVSFPPGTVGADLVQVVLDKNAVSPVLSDFGSKAEGASHHPSAFSGTPSTTVVWYKPPKDRPKPADSPNLHPLPGDSTAGSDQAGSSASASPSGSASASPAPKKIPHPTTAIGIDCIVHKAVALTFDDGPGAETDKVVADLNKVKGGATFFQMGNSVDTYPKFTKLVAGSGFEIGNHTVTHPDLSTLSSGAVTRELSGNNARIKKLIGRAPLLLRPPYGDHNADVDAVAGSLDMAIVNWSVDTEDWKTKSTSATEQKVFKDVPIYTEPIILMHDIHDFTVAAVPTIVNTLTKQGYTLVTVSELTLNTGGFKTAHSYCRGTSLVQDGYLCKG</sequence>
<accession>A0A3Q9ULI9</accession>
<feature type="compositionally biased region" description="Low complexity" evidence="3">
    <location>
        <begin position="286"/>
        <end position="311"/>
    </location>
</feature>
<dbReference type="PROSITE" id="PS51677">
    <property type="entry name" value="NODB"/>
    <property type="match status" value="1"/>
</dbReference>
<dbReference type="PANTHER" id="PTHR10587">
    <property type="entry name" value="GLYCOSYL TRANSFERASE-RELATED"/>
    <property type="match status" value="1"/>
</dbReference>
<proteinExistence type="predicted"/>
<keyword evidence="4" id="KW-0732">Signal</keyword>
<dbReference type="Pfam" id="PF01522">
    <property type="entry name" value="Polysacc_deac_1"/>
    <property type="match status" value="1"/>
</dbReference>
<dbReference type="EMBL" id="CP025570">
    <property type="protein sequence ID" value="AZZ40208.1"/>
    <property type="molecule type" value="Genomic_DNA"/>
</dbReference>
<evidence type="ECO:0000256" key="2">
    <source>
        <dbReference type="ARBA" id="ARBA00022801"/>
    </source>
</evidence>
<reference evidence="7" key="1">
    <citation type="submission" date="2017-12" db="EMBL/GenBank/DDBJ databases">
        <title>Whole genome sequencing of Acidipropionibacterium jensenii strains JS279 and JS280.</title>
        <authorList>
            <person name="Deptula P."/>
            <person name="Laine P."/>
            <person name="Smolander O.-P."/>
            <person name="Paulin L."/>
            <person name="Auvinen P."/>
            <person name="Varmanen P."/>
        </authorList>
    </citation>
    <scope>NUCLEOTIDE SEQUENCE [LARGE SCALE GENOMIC DNA]</scope>
    <source>
        <strain evidence="7">JS280</strain>
    </source>
</reference>
<evidence type="ECO:0000313" key="7">
    <source>
        <dbReference type="Proteomes" id="UP000285875"/>
    </source>
</evidence>
<feature type="region of interest" description="Disordered" evidence="3">
    <location>
        <begin position="241"/>
        <end position="314"/>
    </location>
</feature>
<dbReference type="Gene3D" id="3.20.20.370">
    <property type="entry name" value="Glycoside hydrolase/deacetylase"/>
    <property type="match status" value="1"/>
</dbReference>
<feature type="domain" description="NodB homology" evidence="5">
    <location>
        <begin position="329"/>
        <end position="507"/>
    </location>
</feature>
<evidence type="ECO:0000313" key="6">
    <source>
        <dbReference type="EMBL" id="AZZ40208.1"/>
    </source>
</evidence>